<sequence length="128" mass="13875">SSASAITPHESEVKLPSNNNTAPKTPCPAKKKNSSAAVTPVKTPKTPKTSHASKRKLKFPEGKDPCYLLPPAITLCNAIANGIYSEITHARTCASVMFKLFKAHPTLFTISDRHILPSRVFEIPRLGL</sequence>
<evidence type="ECO:0000256" key="1">
    <source>
        <dbReference type="SAM" id="MobiDB-lite"/>
    </source>
</evidence>
<evidence type="ECO:0000313" key="3">
    <source>
        <dbReference type="Proteomes" id="UP000750502"/>
    </source>
</evidence>
<evidence type="ECO:0000313" key="2">
    <source>
        <dbReference type="EMBL" id="KAG5744816.1"/>
    </source>
</evidence>
<reference evidence="2" key="2">
    <citation type="submission" date="2020-10" db="EMBL/GenBank/DDBJ databases">
        <authorList>
            <person name="Peck L.D."/>
            <person name="Nowell R.W."/>
            <person name="Flood J."/>
            <person name="Ryan M.J."/>
            <person name="Barraclough T.G."/>
        </authorList>
    </citation>
    <scope>NUCLEOTIDE SEQUENCE</scope>
    <source>
        <strain evidence="2">IMI 127659i</strain>
    </source>
</reference>
<organism evidence="2 3">
    <name type="scientific">Fusarium xylarioides</name>
    <dbReference type="NCBI Taxonomy" id="221167"/>
    <lineage>
        <taxon>Eukaryota</taxon>
        <taxon>Fungi</taxon>
        <taxon>Dikarya</taxon>
        <taxon>Ascomycota</taxon>
        <taxon>Pezizomycotina</taxon>
        <taxon>Sordariomycetes</taxon>
        <taxon>Hypocreomycetidae</taxon>
        <taxon>Hypocreales</taxon>
        <taxon>Nectriaceae</taxon>
        <taxon>Fusarium</taxon>
        <taxon>Fusarium fujikuroi species complex</taxon>
    </lineage>
</organism>
<name>A0A9P7HGU7_9HYPO</name>
<dbReference type="AlphaFoldDB" id="A0A9P7HGU7"/>
<feature type="region of interest" description="Disordered" evidence="1">
    <location>
        <begin position="1"/>
        <end position="56"/>
    </location>
</feature>
<accession>A0A9P7HGU7</accession>
<feature type="compositionally biased region" description="Low complexity" evidence="1">
    <location>
        <begin position="38"/>
        <end position="49"/>
    </location>
</feature>
<keyword evidence="3" id="KW-1185">Reference proteome</keyword>
<dbReference type="EMBL" id="JADFTT010003089">
    <property type="protein sequence ID" value="KAG5744816.1"/>
    <property type="molecule type" value="Genomic_DNA"/>
</dbReference>
<feature type="non-terminal residue" evidence="2">
    <location>
        <position position="128"/>
    </location>
</feature>
<proteinExistence type="predicted"/>
<feature type="non-terminal residue" evidence="2">
    <location>
        <position position="1"/>
    </location>
</feature>
<comment type="caution">
    <text evidence="2">The sequence shown here is derived from an EMBL/GenBank/DDBJ whole genome shotgun (WGS) entry which is preliminary data.</text>
</comment>
<gene>
    <name evidence="2" type="ORF">H9Q72_014507</name>
</gene>
<protein>
    <submittedName>
        <fullName evidence="2">Uncharacterized protein</fullName>
    </submittedName>
</protein>
<dbReference type="Proteomes" id="UP000750502">
    <property type="component" value="Unassembled WGS sequence"/>
</dbReference>
<reference evidence="2" key="1">
    <citation type="journal article" date="2020" name="bioRxiv">
        <title>Historical genomics reveals the evolutionary mechanisms behind multiple outbreaks of the host-specific coffee wilt pathogen Fusarium xylarioides.</title>
        <authorList>
            <person name="Peck D."/>
            <person name="Nowell R.W."/>
            <person name="Flood J."/>
            <person name="Ryan M.J."/>
            <person name="Barraclough T.G."/>
        </authorList>
    </citation>
    <scope>NUCLEOTIDE SEQUENCE</scope>
    <source>
        <strain evidence="2">IMI 127659i</strain>
    </source>
</reference>